<proteinExistence type="predicted"/>
<accession>X6LPN7</accession>
<protein>
    <submittedName>
        <fullName evidence="1">Uncharacterized protein</fullName>
    </submittedName>
</protein>
<name>X6LPN7_RETFI</name>
<comment type="caution">
    <text evidence="1">The sequence shown here is derived from an EMBL/GenBank/DDBJ whole genome shotgun (WGS) entry which is preliminary data.</text>
</comment>
<evidence type="ECO:0000313" key="2">
    <source>
        <dbReference type="Proteomes" id="UP000023152"/>
    </source>
</evidence>
<sequence length="237" mass="28436">MGRKGFVEMDVENTIRAGIIVAKNLKNGIVILETRPFMLFEMEAELEDKYGFLFPDYLNLEPTCLYVDGQKLNFRLKRSNVVYKGLNLVMSLEHSPIAFNHRFIFRHRMKRVYTILKYQLLAGNKWRTVETKENYHIREQTVAIFYFNFWFGKPLPVKEKFKFLSNSIDMLKEKPSYFLLWVLRLYSHDQTEMLRYLLSAYPIEDFMMKIAKPYTFAALTGSEWSKRRNPKHKKNWK</sequence>
<dbReference type="EMBL" id="ASPP01035095">
    <property type="protein sequence ID" value="ETO02700.1"/>
    <property type="molecule type" value="Genomic_DNA"/>
</dbReference>
<reference evidence="1 2" key="1">
    <citation type="journal article" date="2013" name="Curr. Biol.">
        <title>The Genome of the Foraminiferan Reticulomyxa filosa.</title>
        <authorList>
            <person name="Glockner G."/>
            <person name="Hulsmann N."/>
            <person name="Schleicher M."/>
            <person name="Noegel A.A."/>
            <person name="Eichinger L."/>
            <person name="Gallinger C."/>
            <person name="Pawlowski J."/>
            <person name="Sierra R."/>
            <person name="Euteneuer U."/>
            <person name="Pillet L."/>
            <person name="Moustafa A."/>
            <person name="Platzer M."/>
            <person name="Groth M."/>
            <person name="Szafranski K."/>
            <person name="Schliwa M."/>
        </authorList>
    </citation>
    <scope>NUCLEOTIDE SEQUENCE [LARGE SCALE GENOMIC DNA]</scope>
</reference>
<keyword evidence="2" id="KW-1185">Reference proteome</keyword>
<dbReference type="Proteomes" id="UP000023152">
    <property type="component" value="Unassembled WGS sequence"/>
</dbReference>
<gene>
    <name evidence="1" type="ORF">RFI_34713</name>
</gene>
<evidence type="ECO:0000313" key="1">
    <source>
        <dbReference type="EMBL" id="ETO02700.1"/>
    </source>
</evidence>
<organism evidence="1 2">
    <name type="scientific">Reticulomyxa filosa</name>
    <dbReference type="NCBI Taxonomy" id="46433"/>
    <lineage>
        <taxon>Eukaryota</taxon>
        <taxon>Sar</taxon>
        <taxon>Rhizaria</taxon>
        <taxon>Retaria</taxon>
        <taxon>Foraminifera</taxon>
        <taxon>Monothalamids</taxon>
        <taxon>Reticulomyxidae</taxon>
        <taxon>Reticulomyxa</taxon>
    </lineage>
</organism>
<dbReference type="AlphaFoldDB" id="X6LPN7"/>